<evidence type="ECO:0000313" key="5">
    <source>
        <dbReference type="Proteomes" id="UP000294641"/>
    </source>
</evidence>
<evidence type="ECO:0000313" key="2">
    <source>
        <dbReference type="EMBL" id="STX09281.1"/>
    </source>
</evidence>
<comment type="caution">
    <text evidence="2">The sequence shown here is derived from an EMBL/GenBank/DDBJ whole genome shotgun (WGS) entry which is preliminary data.</text>
</comment>
<sequence length="135" mass="15128">MGERKLISAFITSLAAFFILPFLYLNGDEQFIETALRISVYAFPIIFTYGLIISYVSEKIANTKLNSTGVSFILHTAFGSLFAVPVFIVENLRSPGFAELQIEFVMAGFTLGAIFFFVDLILIRFGKYLQLKSTN</sequence>
<accession>A0A2U3AFV0</accession>
<feature type="transmembrane region" description="Helical" evidence="1">
    <location>
        <begin position="69"/>
        <end position="88"/>
    </location>
</feature>
<feature type="transmembrane region" description="Helical" evidence="1">
    <location>
        <begin position="7"/>
        <end position="26"/>
    </location>
</feature>
<feature type="transmembrane region" description="Helical" evidence="1">
    <location>
        <begin position="38"/>
        <end position="57"/>
    </location>
</feature>
<reference evidence="3 5" key="2">
    <citation type="submission" date="2019-03" db="EMBL/GenBank/DDBJ databases">
        <title>Genomic Encyclopedia of Type Strains, Phase IV (KMG-IV): sequencing the most valuable type-strain genomes for metagenomic binning, comparative biology and taxonomic classification.</title>
        <authorList>
            <person name="Goeker M."/>
        </authorList>
    </citation>
    <scope>NUCLEOTIDE SEQUENCE [LARGE SCALE GENOMIC DNA]</scope>
    <source>
        <strain evidence="3 5">DSM 20580</strain>
    </source>
</reference>
<keyword evidence="1" id="KW-1133">Transmembrane helix</keyword>
<dbReference type="Proteomes" id="UP000294641">
    <property type="component" value="Unassembled WGS sequence"/>
</dbReference>
<proteinExistence type="predicted"/>
<evidence type="ECO:0000313" key="4">
    <source>
        <dbReference type="Proteomes" id="UP000254330"/>
    </source>
</evidence>
<protein>
    <submittedName>
        <fullName evidence="2">Uncharacterized protein</fullName>
    </submittedName>
</protein>
<dbReference type="AlphaFoldDB" id="A0A2U3AFV0"/>
<gene>
    <name evidence="3" type="ORF">DFR61_11049</name>
    <name evidence="2" type="ORF">NCTC10597_00953</name>
</gene>
<keyword evidence="1" id="KW-0812">Transmembrane</keyword>
<evidence type="ECO:0000256" key="1">
    <source>
        <dbReference type="SAM" id="Phobius"/>
    </source>
</evidence>
<reference evidence="2 4" key="1">
    <citation type="submission" date="2018-06" db="EMBL/GenBank/DDBJ databases">
        <authorList>
            <consortium name="Pathogen Informatics"/>
            <person name="Doyle S."/>
        </authorList>
    </citation>
    <scope>NUCLEOTIDE SEQUENCE [LARGE SCALE GENOMIC DNA]</scope>
    <source>
        <strain evidence="2 4">NCTC10597</strain>
    </source>
</reference>
<organism evidence="2 4">
    <name type="scientific">Kurthia zopfii</name>
    <dbReference type="NCBI Taxonomy" id="1650"/>
    <lineage>
        <taxon>Bacteria</taxon>
        <taxon>Bacillati</taxon>
        <taxon>Bacillota</taxon>
        <taxon>Bacilli</taxon>
        <taxon>Bacillales</taxon>
        <taxon>Caryophanaceae</taxon>
        <taxon>Kurthia</taxon>
    </lineage>
</organism>
<evidence type="ECO:0000313" key="3">
    <source>
        <dbReference type="EMBL" id="TDR39832.1"/>
    </source>
</evidence>
<name>A0A2U3AFV0_9BACL</name>
<dbReference type="Proteomes" id="UP000254330">
    <property type="component" value="Unassembled WGS sequence"/>
</dbReference>
<feature type="transmembrane region" description="Helical" evidence="1">
    <location>
        <begin position="100"/>
        <end position="123"/>
    </location>
</feature>
<dbReference type="EMBL" id="SNZG01000010">
    <property type="protein sequence ID" value="TDR39832.1"/>
    <property type="molecule type" value="Genomic_DNA"/>
</dbReference>
<dbReference type="OrthoDB" id="2454038at2"/>
<dbReference type="EMBL" id="UGNP01000001">
    <property type="protein sequence ID" value="STX09281.1"/>
    <property type="molecule type" value="Genomic_DNA"/>
</dbReference>
<dbReference type="RefSeq" id="WP_109348668.1">
    <property type="nucleotide sequence ID" value="NZ_BJUE01000014.1"/>
</dbReference>
<keyword evidence="1" id="KW-0472">Membrane</keyword>
<keyword evidence="5" id="KW-1185">Reference proteome</keyword>